<dbReference type="GO" id="GO:0005634">
    <property type="term" value="C:nucleus"/>
    <property type="evidence" value="ECO:0007669"/>
    <property type="project" value="UniProtKB-SubCell"/>
</dbReference>
<evidence type="ECO:0000256" key="17">
    <source>
        <dbReference type="ARBA" id="ARBA00065803"/>
    </source>
</evidence>
<evidence type="ECO:0000313" key="22">
    <source>
        <dbReference type="EMBL" id="KAK3533304.1"/>
    </source>
</evidence>
<evidence type="ECO:0000256" key="5">
    <source>
        <dbReference type="ARBA" id="ARBA00022499"/>
    </source>
</evidence>
<name>A0AAE0QUZ2_9TELE</name>
<reference evidence="22" key="1">
    <citation type="submission" date="2023-06" db="EMBL/GenBank/DDBJ databases">
        <title>Male Hemibagrus guttatus genome.</title>
        <authorList>
            <person name="Bian C."/>
        </authorList>
    </citation>
    <scope>NUCLEOTIDE SEQUENCE</scope>
    <source>
        <strain evidence="22">Male_cb2023</strain>
        <tissue evidence="22">Muscle</tissue>
    </source>
</reference>
<keyword evidence="8" id="KW-0863">Zinc-finger</keyword>
<keyword evidence="14" id="KW-0206">Cytoskeleton</keyword>
<comment type="caution">
    <text evidence="22">The sequence shown here is derived from an EMBL/GenBank/DDBJ whole genome shotgun (WGS) entry which is preliminary data.</text>
</comment>
<evidence type="ECO:0000256" key="12">
    <source>
        <dbReference type="ARBA" id="ARBA00023015"/>
    </source>
</evidence>
<feature type="region of interest" description="Disordered" evidence="20">
    <location>
        <begin position="76"/>
        <end position="108"/>
    </location>
</feature>
<dbReference type="InterPro" id="IPR007374">
    <property type="entry name" value="ASCH_domain"/>
</dbReference>
<feature type="non-terminal residue" evidence="22">
    <location>
        <position position="1"/>
    </location>
</feature>
<proteinExistence type="predicted"/>
<gene>
    <name evidence="22" type="ORF">QTP70_016015</name>
</gene>
<evidence type="ECO:0000256" key="15">
    <source>
        <dbReference type="ARBA" id="ARBA00023242"/>
    </source>
</evidence>
<dbReference type="InterPro" id="IPR039128">
    <property type="entry name" value="TRIP4-like"/>
</dbReference>
<keyword evidence="10" id="KW-0832">Ubl conjugation</keyword>
<keyword evidence="7" id="KW-0479">Metal-binding</keyword>
<evidence type="ECO:0000313" key="23">
    <source>
        <dbReference type="Proteomes" id="UP001274896"/>
    </source>
</evidence>
<evidence type="ECO:0000256" key="9">
    <source>
        <dbReference type="ARBA" id="ARBA00022833"/>
    </source>
</evidence>
<dbReference type="PANTHER" id="PTHR12963">
    <property type="entry name" value="THYROID RECEPTOR INTERACTING PROTEIN RELATED"/>
    <property type="match status" value="1"/>
</dbReference>
<feature type="region of interest" description="Disordered" evidence="20">
    <location>
        <begin position="493"/>
        <end position="540"/>
    </location>
</feature>
<dbReference type="Gene3D" id="2.30.130.30">
    <property type="entry name" value="Hypothetical protein"/>
    <property type="match status" value="1"/>
</dbReference>
<feature type="region of interest" description="Disordered" evidence="20">
    <location>
        <begin position="711"/>
        <end position="751"/>
    </location>
</feature>
<comment type="subunit">
    <text evidence="17">Interacts with the thyroid hormone receptor/TR (via the ligand-binding domain); this interaction requires the presence of thyroid hormone. Interacts with the androgen receptor/AR; in an androgen, testosterone and dihydrotestosterone-dependent manner. Interacts with ESR1 (estrogen ligand-bound); competes with UFSP2. Interacts with UFSP2; competes with ligand-bound ESR1. Interacts with DDRGK1 and UFL1; the interaction with DDRGK1 is direct. Interacts with NCOA1. Interacts with EP300. Part of the ASC-1 complex, that contains TRIP4, ASCC1, ASCC2 and ASCC3. Identified in the RQT (ribosome quality control trigger) complex, that contains ASCC2, ASCC3 and TRIP4. Interacts with NEK6. Interacts with CSRP1. Interacts with ZCCHC4.</text>
</comment>
<dbReference type="EMBL" id="JAUCMX010000010">
    <property type="protein sequence ID" value="KAK3533304.1"/>
    <property type="molecule type" value="Genomic_DNA"/>
</dbReference>
<evidence type="ECO:0000256" key="16">
    <source>
        <dbReference type="ARBA" id="ARBA00055901"/>
    </source>
</evidence>
<dbReference type="GO" id="GO:0180022">
    <property type="term" value="C:RQC-trigger complex"/>
    <property type="evidence" value="ECO:0007669"/>
    <property type="project" value="InterPro"/>
</dbReference>
<evidence type="ECO:0000256" key="1">
    <source>
        <dbReference type="ARBA" id="ARBA00004123"/>
    </source>
</evidence>
<dbReference type="InterPro" id="IPR038717">
    <property type="entry name" value="Tc1-like_DDE_dom"/>
</dbReference>
<evidence type="ECO:0000256" key="4">
    <source>
        <dbReference type="ARBA" id="ARBA00022490"/>
    </source>
</evidence>
<comment type="subcellular location">
    <subcellularLocation>
        <location evidence="2">Cytoplasm</location>
        <location evidence="2">Cytoskeleton</location>
        <location evidence="2">Microtubule organizing center</location>
        <location evidence="2">Centrosome</location>
    </subcellularLocation>
    <subcellularLocation>
        <location evidence="3">Cytoplasm</location>
        <location evidence="3">Cytosol</location>
    </subcellularLocation>
    <subcellularLocation>
        <location evidence="1">Nucleus</location>
    </subcellularLocation>
</comment>
<evidence type="ECO:0000256" key="10">
    <source>
        <dbReference type="ARBA" id="ARBA00022843"/>
    </source>
</evidence>
<keyword evidence="4" id="KW-0963">Cytoplasm</keyword>
<organism evidence="22 23">
    <name type="scientific">Hemibagrus guttatus</name>
    <dbReference type="NCBI Taxonomy" id="175788"/>
    <lineage>
        <taxon>Eukaryota</taxon>
        <taxon>Metazoa</taxon>
        <taxon>Chordata</taxon>
        <taxon>Craniata</taxon>
        <taxon>Vertebrata</taxon>
        <taxon>Euteleostomi</taxon>
        <taxon>Actinopterygii</taxon>
        <taxon>Neopterygii</taxon>
        <taxon>Teleostei</taxon>
        <taxon>Ostariophysi</taxon>
        <taxon>Siluriformes</taxon>
        <taxon>Bagridae</taxon>
        <taxon>Hemibagrus</taxon>
    </lineage>
</organism>
<dbReference type="GO" id="GO:0008270">
    <property type="term" value="F:zinc ion binding"/>
    <property type="evidence" value="ECO:0007669"/>
    <property type="project" value="UniProtKB-KW"/>
</dbReference>
<comment type="function">
    <text evidence="16">Transcription coactivator which associates with nuclear receptors, transcriptional coactivators including EP300, CREBBP and NCOA1, and basal transcription factors like TBP and TFIIA to facilitate nuclear receptors-mediated transcription. May thereby play an important role in establishing distinct coactivator complexes under different cellular conditions. Plays a role in thyroid hormone receptor and estrogen receptor transactivation. Also involved in androgen receptor transactivation. Plays a pivotal role in the transactivation of NF-kappa-B, SRF and AP1. Acts as a mediator of transrepression between nuclear receptor and either AP1 or NF-kappa-B. May play a role in the development of neuromuscular junction. May play a role in late myogenic differentiation. Also functions as part of the RQC trigger (RQT) complex that activates the ribosome quality control (RQC) pathway, a pathway that degrades nascent peptide chains during problematic translation.</text>
</comment>
<keyword evidence="23" id="KW-1185">Reference proteome</keyword>
<dbReference type="PANTHER" id="PTHR12963:SF4">
    <property type="entry name" value="ACTIVATING SIGNAL COINTEGRATOR 1"/>
    <property type="match status" value="1"/>
</dbReference>
<dbReference type="FunFam" id="2.30.130.30:FF:000004">
    <property type="entry name" value="Activating signal cointegrator 1"/>
    <property type="match status" value="1"/>
</dbReference>
<evidence type="ECO:0000256" key="7">
    <source>
        <dbReference type="ARBA" id="ARBA00022723"/>
    </source>
</evidence>
<dbReference type="AlphaFoldDB" id="A0AAE0QUZ2"/>
<dbReference type="InterPro" id="IPR009349">
    <property type="entry name" value="TRIP4/RQT4_C2HC5_Znf"/>
</dbReference>
<keyword evidence="11" id="KW-0007">Acetylation</keyword>
<dbReference type="Pfam" id="PF23134">
    <property type="entry name" value="TRIP4_3rd"/>
    <property type="match status" value="1"/>
</dbReference>
<protein>
    <recommendedName>
        <fullName evidence="18">Activating signal cointegrator 1</fullName>
    </recommendedName>
    <alternativeName>
        <fullName evidence="19">Thyroid receptor-interacting protein 4</fullName>
    </alternativeName>
</protein>
<dbReference type="InterPro" id="IPR056993">
    <property type="entry name" value="TRIP4_3rd_dom"/>
</dbReference>
<dbReference type="SMART" id="SM01022">
    <property type="entry name" value="ASCH"/>
    <property type="match status" value="1"/>
</dbReference>
<keyword evidence="5" id="KW-1017">Isopeptide bond</keyword>
<dbReference type="SUPFAM" id="SSF88697">
    <property type="entry name" value="PUA domain-like"/>
    <property type="match status" value="1"/>
</dbReference>
<keyword evidence="13" id="KW-0804">Transcription</keyword>
<dbReference type="Pfam" id="PF13358">
    <property type="entry name" value="DDE_3"/>
    <property type="match status" value="1"/>
</dbReference>
<evidence type="ECO:0000256" key="8">
    <source>
        <dbReference type="ARBA" id="ARBA00022771"/>
    </source>
</evidence>
<dbReference type="InterPro" id="IPR056994">
    <property type="entry name" value="TRI4_N"/>
</dbReference>
<dbReference type="InterPro" id="IPR015947">
    <property type="entry name" value="PUA-like_sf"/>
</dbReference>
<dbReference type="Pfam" id="PF06221">
    <property type="entry name" value="zf-C2HC5"/>
    <property type="match status" value="1"/>
</dbReference>
<evidence type="ECO:0000256" key="11">
    <source>
        <dbReference type="ARBA" id="ARBA00022990"/>
    </source>
</evidence>
<dbReference type="Gene3D" id="3.30.420.10">
    <property type="entry name" value="Ribonuclease H-like superfamily/Ribonuclease H"/>
    <property type="match status" value="1"/>
</dbReference>
<dbReference type="InterPro" id="IPR036397">
    <property type="entry name" value="RNaseH_sf"/>
</dbReference>
<keyword evidence="6" id="KW-0597">Phosphoprotein</keyword>
<evidence type="ECO:0000256" key="13">
    <source>
        <dbReference type="ARBA" id="ARBA00023163"/>
    </source>
</evidence>
<dbReference type="Pfam" id="PF04266">
    <property type="entry name" value="ASCH"/>
    <property type="match status" value="1"/>
</dbReference>
<evidence type="ECO:0000259" key="21">
    <source>
        <dbReference type="SMART" id="SM01022"/>
    </source>
</evidence>
<feature type="domain" description="ASCH" evidence="21">
    <location>
        <begin position="1046"/>
        <end position="1160"/>
    </location>
</feature>
<dbReference type="Proteomes" id="UP001274896">
    <property type="component" value="Unassembled WGS sequence"/>
</dbReference>
<dbReference type="GO" id="GO:0005813">
    <property type="term" value="C:centrosome"/>
    <property type="evidence" value="ECO:0007669"/>
    <property type="project" value="UniProtKB-SubCell"/>
</dbReference>
<accession>A0AAE0QUZ2</accession>
<evidence type="ECO:0000256" key="20">
    <source>
        <dbReference type="SAM" id="MobiDB-lite"/>
    </source>
</evidence>
<feature type="compositionally biased region" description="Basic and acidic residues" evidence="20">
    <location>
        <begin position="1018"/>
        <end position="1027"/>
    </location>
</feature>
<evidence type="ECO:0000256" key="6">
    <source>
        <dbReference type="ARBA" id="ARBA00022553"/>
    </source>
</evidence>
<dbReference type="GO" id="GO:0072344">
    <property type="term" value="P:rescue of stalled ribosome"/>
    <property type="evidence" value="ECO:0007669"/>
    <property type="project" value="InterPro"/>
</dbReference>
<evidence type="ECO:0000256" key="14">
    <source>
        <dbReference type="ARBA" id="ARBA00023212"/>
    </source>
</evidence>
<keyword evidence="9" id="KW-0862">Zinc</keyword>
<dbReference type="GO" id="GO:0003676">
    <property type="term" value="F:nucleic acid binding"/>
    <property type="evidence" value="ECO:0007669"/>
    <property type="project" value="InterPro"/>
</dbReference>
<dbReference type="GO" id="GO:0005829">
    <property type="term" value="C:cytosol"/>
    <property type="evidence" value="ECO:0007669"/>
    <property type="project" value="UniProtKB-SubCell"/>
</dbReference>
<feature type="region of interest" description="Disordered" evidence="20">
    <location>
        <begin position="1002"/>
        <end position="1027"/>
    </location>
</feature>
<sequence>MSESLHRWCVEQLNSQFGLEASDDIVQYILSISNVDEIVEYVGDLLQGTEGKKKDFLDELLVRWGCCQKQQDREPELILMRTEGPDPTKDTQKKKRKGRNKQEVVSISQVEPEPEVVKTPIDLMKAQENSSSSSSSKKKNKFVNLYAKEGQDRLTVLLPGRHSCDCLAQKHKLINNCLTCGRIVCEQEGSGPCFFCGSLHDNDPKHTARATKEWLRKKHFKVLEWPSQSPDLNPIENLWRELKIRVAQRQPQNITALEEICMEEWAKLPATVCTTEEQDILQRDSNKSQKLRKKLMGDHIVSEGDKDYLPHREAMIKAGLEKAIQHKDKLLEFDKNSHFLQLFRRDPEAFPGQPKDIVSPACPGSSSGPLPSGACPEHLSRETYRRHPKQMPEPPQLPPFDVEEQRLYSELLPGDRAPYPISKGAPCHPTEEAHFGRLYPGSYPFGHDPELMTIEPVTKDSPVGAQHALGTDLTYSWQCEPSSCFGYIETEQPLTEGHGPRTPRAPPTECHEGHSRKPSPSPQNTCGLVGQTPTNPRAPCGGRRVSMVEEILEVFLPPSDNIPSRDQQLSTSTINSVGRELLTPSEAPNGLPEFPRGRPIVLLHGLTELLPDLSFCFRDHHGCSSLGLPVCLSCLRSPPSQPGSVGLLLQLDGIPYFQCPPLCSGIAAATNSRDLMATAPDGCINNGGGEHGPLRLNVPNLPRDLVETLPEVGVEDPPNRGISKTFPTDPHNTFGPAKSVRHPPPQADPTHHQAVTSTEVQQQDTIRVQIRGAVPPNHAPPGITVVAHMGIEVPQQNYGVPSRSTFQHPSQGLQESWVLHTAIRPISRNNSETPVPGPKAQGNNPLVYRGKLQHIAAELGGYKQAHPSLTPLTMGHSREEESPTSLKDVRRTQVLDDESDYFASDSNQWLSSLERATLRKREEELQELRHASRKDRKITLDFAGRRVLEEGENLTQYYNKYDETVKAINTGTLIQTPKSSAPAGRQNLGELVNPNIQQAAPQWVNIPGGDTSRRSKSAHTEQKAERSRLRIQDRELQEMADGGWCLSMHQPWASLLVCGIKRMEGRTWYTSHRGRLWIAAAAKRPTPQEIAEVEAMYRQIYKRDLNFPKDYPTGCLLGCVNMTDCLSQEQFREQYPHNSDESASPFVFICTNPQELLVKFPMKGKHKICKSRLCLSFDDSFGFTT</sequence>
<feature type="compositionally biased region" description="Polar residues" evidence="20">
    <location>
        <begin position="522"/>
        <end position="535"/>
    </location>
</feature>
<evidence type="ECO:0000256" key="18">
    <source>
        <dbReference type="ARBA" id="ARBA00070627"/>
    </source>
</evidence>
<keyword evidence="12" id="KW-0805">Transcription regulation</keyword>
<evidence type="ECO:0000256" key="2">
    <source>
        <dbReference type="ARBA" id="ARBA00004300"/>
    </source>
</evidence>
<keyword evidence="15" id="KW-0539">Nucleus</keyword>
<evidence type="ECO:0000256" key="19">
    <source>
        <dbReference type="ARBA" id="ARBA00075052"/>
    </source>
</evidence>
<dbReference type="CDD" id="cd06554">
    <property type="entry name" value="ASCH_ASC-1_like"/>
    <property type="match status" value="1"/>
</dbReference>
<evidence type="ECO:0000256" key="3">
    <source>
        <dbReference type="ARBA" id="ARBA00004514"/>
    </source>
</evidence>
<dbReference type="Pfam" id="PF23135">
    <property type="entry name" value="TRI4_N"/>
    <property type="match status" value="1"/>
</dbReference>